<keyword evidence="2" id="KW-1185">Reference proteome</keyword>
<accession>A0A6A7BG06</accession>
<dbReference type="Proteomes" id="UP000799423">
    <property type="component" value="Unassembled WGS sequence"/>
</dbReference>
<gene>
    <name evidence="1" type="ORF">T440DRAFT_272122</name>
</gene>
<dbReference type="AlphaFoldDB" id="A0A6A7BG06"/>
<protein>
    <submittedName>
        <fullName evidence="1">Uncharacterized protein</fullName>
    </submittedName>
</protein>
<reference evidence="1" key="1">
    <citation type="submission" date="2020-01" db="EMBL/GenBank/DDBJ databases">
        <authorList>
            <consortium name="DOE Joint Genome Institute"/>
            <person name="Haridas S."/>
            <person name="Albert R."/>
            <person name="Binder M."/>
            <person name="Bloem J."/>
            <person name="Labutti K."/>
            <person name="Salamov A."/>
            <person name="Andreopoulos B."/>
            <person name="Baker S.E."/>
            <person name="Barry K."/>
            <person name="Bills G."/>
            <person name="Bluhm B.H."/>
            <person name="Cannon C."/>
            <person name="Castanera R."/>
            <person name="Culley D.E."/>
            <person name="Daum C."/>
            <person name="Ezra D."/>
            <person name="Gonzalez J.B."/>
            <person name="Henrissat B."/>
            <person name="Kuo A."/>
            <person name="Liang C."/>
            <person name="Lipzen A."/>
            <person name="Lutzoni F."/>
            <person name="Magnuson J."/>
            <person name="Mondo S."/>
            <person name="Nolan M."/>
            <person name="Ohm R."/>
            <person name="Pangilinan J."/>
            <person name="Park H.-J."/>
            <person name="Ramirez L."/>
            <person name="Alfaro M."/>
            <person name="Sun H."/>
            <person name="Tritt A."/>
            <person name="Yoshinaga Y."/>
            <person name="Zwiers L.-H."/>
            <person name="Turgeon B.G."/>
            <person name="Goodwin S.B."/>
            <person name="Spatafora J.W."/>
            <person name="Crous P.W."/>
            <person name="Grigoriev I.V."/>
        </authorList>
    </citation>
    <scope>NUCLEOTIDE SEQUENCE</scope>
    <source>
        <strain evidence="1">IPT5</strain>
    </source>
</reference>
<dbReference type="EMBL" id="MU006293">
    <property type="protein sequence ID" value="KAF2854293.1"/>
    <property type="molecule type" value="Genomic_DNA"/>
</dbReference>
<evidence type="ECO:0000313" key="1">
    <source>
        <dbReference type="EMBL" id="KAF2854293.1"/>
    </source>
</evidence>
<organism evidence="1 2">
    <name type="scientific">Plenodomus tracheiphilus IPT5</name>
    <dbReference type="NCBI Taxonomy" id="1408161"/>
    <lineage>
        <taxon>Eukaryota</taxon>
        <taxon>Fungi</taxon>
        <taxon>Dikarya</taxon>
        <taxon>Ascomycota</taxon>
        <taxon>Pezizomycotina</taxon>
        <taxon>Dothideomycetes</taxon>
        <taxon>Pleosporomycetidae</taxon>
        <taxon>Pleosporales</taxon>
        <taxon>Pleosporineae</taxon>
        <taxon>Leptosphaeriaceae</taxon>
        <taxon>Plenodomus</taxon>
    </lineage>
</organism>
<proteinExistence type="predicted"/>
<sequence>MPTLPITAPNMPKLGTECNDFWKRVNCTSAQDNISKDKLRPLCAACCIHAISMTNLRMINLSILYQHVGPNPAASSGRRSALSQSNETYRRIAAQASVQQRYLKAAFTSRLTRRLATSPHGRLVCPSHSHAFARQHTLFDPFRLYNGPGFDSRDGGIHDKSAPRSILELSSFFFFEKFFALEASSG</sequence>
<evidence type="ECO:0000313" key="2">
    <source>
        <dbReference type="Proteomes" id="UP000799423"/>
    </source>
</evidence>
<name>A0A6A7BG06_9PLEO</name>